<keyword evidence="11" id="KW-0732">Signal</keyword>
<feature type="transmembrane region" description="Helical" evidence="10">
    <location>
        <begin position="735"/>
        <end position="753"/>
    </location>
</feature>
<accession>A0ABR2YU50</accession>
<evidence type="ECO:0000259" key="12">
    <source>
        <dbReference type="Pfam" id="PF01699"/>
    </source>
</evidence>
<evidence type="ECO:0000256" key="2">
    <source>
        <dbReference type="ARBA" id="ARBA00022448"/>
    </source>
</evidence>
<comment type="similarity">
    <text evidence="8">Belongs to the Ca(2+):cation antiporter (CaCA) (TC 2.A.19) family. Cation/calcium exchanger (CCX) subfamily.</text>
</comment>
<proteinExistence type="inferred from homology"/>
<feature type="transmembrane region" description="Helical" evidence="10">
    <location>
        <begin position="622"/>
        <end position="642"/>
    </location>
</feature>
<keyword evidence="2" id="KW-0813">Transport</keyword>
<evidence type="ECO:0000256" key="7">
    <source>
        <dbReference type="ARBA" id="ARBA00023201"/>
    </source>
</evidence>
<keyword evidence="6 10" id="KW-0472">Membrane</keyword>
<keyword evidence="7" id="KW-0406">Ion transport</keyword>
<reference evidence="13 14" key="1">
    <citation type="journal article" date="2024" name="Nat. Commun.">
        <title>Phylogenomics reveals the evolutionary origins of lichenization in chlorophyte algae.</title>
        <authorList>
            <person name="Puginier C."/>
            <person name="Libourel C."/>
            <person name="Otte J."/>
            <person name="Skaloud P."/>
            <person name="Haon M."/>
            <person name="Grisel S."/>
            <person name="Petersen M."/>
            <person name="Berrin J.G."/>
            <person name="Delaux P.M."/>
            <person name="Dal Grande F."/>
            <person name="Keller J."/>
        </authorList>
    </citation>
    <scope>NUCLEOTIDE SEQUENCE [LARGE SCALE GENOMIC DNA]</scope>
    <source>
        <strain evidence="13 14">SAG 216-7</strain>
    </source>
</reference>
<dbReference type="Gene3D" id="1.20.1420.30">
    <property type="entry name" value="NCX, central ion-binding region"/>
    <property type="match status" value="2"/>
</dbReference>
<evidence type="ECO:0000256" key="4">
    <source>
        <dbReference type="ARBA" id="ARBA00022989"/>
    </source>
</evidence>
<dbReference type="PANTHER" id="PTHR12266:SF0">
    <property type="entry name" value="MITOCHONDRIAL SODIUM_CALCIUM EXCHANGER PROTEIN"/>
    <property type="match status" value="1"/>
</dbReference>
<dbReference type="InterPro" id="IPR004837">
    <property type="entry name" value="NaCa_Exmemb"/>
</dbReference>
<protein>
    <recommendedName>
        <fullName evidence="12">Sodium/calcium exchanger membrane region domain-containing protein</fullName>
    </recommendedName>
</protein>
<dbReference type="EMBL" id="JALJOT010000005">
    <property type="protein sequence ID" value="KAK9915399.1"/>
    <property type="molecule type" value="Genomic_DNA"/>
</dbReference>
<feature type="region of interest" description="Disordered" evidence="9">
    <location>
        <begin position="303"/>
        <end position="348"/>
    </location>
</feature>
<dbReference type="PANTHER" id="PTHR12266">
    <property type="entry name" value="NA+/CA2+ K+ INDEPENDENT EXCHANGER"/>
    <property type="match status" value="1"/>
</dbReference>
<evidence type="ECO:0000313" key="13">
    <source>
        <dbReference type="EMBL" id="KAK9915399.1"/>
    </source>
</evidence>
<feature type="signal peptide" evidence="11">
    <location>
        <begin position="1"/>
        <end position="19"/>
    </location>
</feature>
<feature type="transmembrane region" description="Helical" evidence="10">
    <location>
        <begin position="556"/>
        <end position="575"/>
    </location>
</feature>
<evidence type="ECO:0000256" key="8">
    <source>
        <dbReference type="ARBA" id="ARBA00038187"/>
    </source>
</evidence>
<feature type="region of interest" description="Disordered" evidence="9">
    <location>
        <begin position="397"/>
        <end position="462"/>
    </location>
</feature>
<dbReference type="Pfam" id="PF01699">
    <property type="entry name" value="Na_Ca_ex"/>
    <property type="match status" value="2"/>
</dbReference>
<feature type="transmembrane region" description="Helical" evidence="10">
    <location>
        <begin position="705"/>
        <end position="723"/>
    </location>
</feature>
<feature type="transmembrane region" description="Helical" evidence="10">
    <location>
        <begin position="95"/>
        <end position="116"/>
    </location>
</feature>
<feature type="compositionally biased region" description="Basic and acidic residues" evidence="9">
    <location>
        <begin position="331"/>
        <end position="343"/>
    </location>
</feature>
<keyword evidence="7" id="KW-0739">Sodium transport</keyword>
<comment type="caution">
    <text evidence="13">The sequence shown here is derived from an EMBL/GenBank/DDBJ whole genome shotgun (WGS) entry which is preliminary data.</text>
</comment>
<keyword evidence="14" id="KW-1185">Reference proteome</keyword>
<feature type="transmembrane region" description="Helical" evidence="10">
    <location>
        <begin position="203"/>
        <end position="219"/>
    </location>
</feature>
<sequence length="754" mass="80930">MRVLCLTSIALLTCTTCVAKCQSDSPPGLSLRRSLLDNQSDLTKAEGADCREVKQLPEGIDKCAYVKENCAAGSIISYVEIYFCYVRPAGQLPIILYQVACILWLLLLFRVLGSTAENFFSPILTQLSQEMGLPPRFAGVTFLALGNGAPDISSSVAAITAGHYELAVSSLLGGGLFVGCVVAGAIMLANGGAKARGALMRDVSAYCISVVTVTVFMWTGEMTYLRSALLLILYVAFVVLVLGADLWHIFTRSSDDEKLPEMEPLIQEEPGRGRRHAEPIIPPAADLYSADHAQHVTESTIELTEKQHSTGSIPHSAEDRSEGGHSAPPHHQAESSGEHYHEQARHHRVKRWLDQEDVHLMSGRGYRARALAELANSSTFNYRGHVHDLRRASAEASLLSDDEPGPGQTSPDGYLPPEIAEMGGAIREEVDEEREEGGADAAERGESPPPPEGDPGGHRQRRRTASMELLEPGGPLRKAGWIRRSLAFCSKHCGVVCSVLGVLEMIASKVEWPLLIIRHATVPIVEQEFYSRPWFLTSLVFGPPAAMYYLELGLMPMVIALGAGCVASALAAWATRSSKDDPPAWDLGLGFPVGSAVIAALGFVLAAMWIDTIATELVSMLEYLGLLSGISHTVLGLTVLAWGNSVGDMSTNMAMARKGLANMAMTACYAGPVFNLLVAIALGFIRLLASKGLTSVQVVVTENVFASAVCVIAMCAGVIGVGLMNNYRLPPNFGLVLIGMYVAYVVVSVLLLVT</sequence>
<evidence type="ECO:0000256" key="3">
    <source>
        <dbReference type="ARBA" id="ARBA00022692"/>
    </source>
</evidence>
<evidence type="ECO:0000256" key="1">
    <source>
        <dbReference type="ARBA" id="ARBA00004141"/>
    </source>
</evidence>
<keyword evidence="5" id="KW-0915">Sodium</keyword>
<comment type="subcellular location">
    <subcellularLocation>
        <location evidence="1">Membrane</location>
        <topology evidence="1">Multi-pass membrane protein</topology>
    </subcellularLocation>
</comment>
<keyword evidence="3 10" id="KW-0812">Transmembrane</keyword>
<name>A0ABR2YU50_9CHLO</name>
<feature type="transmembrane region" description="Helical" evidence="10">
    <location>
        <begin position="231"/>
        <end position="250"/>
    </location>
</feature>
<feature type="domain" description="Sodium/calcium exchanger membrane region" evidence="12">
    <location>
        <begin position="599"/>
        <end position="749"/>
    </location>
</feature>
<feature type="domain" description="Sodium/calcium exchanger membrane region" evidence="12">
    <location>
        <begin position="103"/>
        <end position="242"/>
    </location>
</feature>
<dbReference type="Proteomes" id="UP001491310">
    <property type="component" value="Unassembled WGS sequence"/>
</dbReference>
<feature type="transmembrane region" description="Helical" evidence="10">
    <location>
        <begin position="587"/>
        <end position="610"/>
    </location>
</feature>
<feature type="chain" id="PRO_5045791128" description="Sodium/calcium exchanger membrane region domain-containing protein" evidence="11">
    <location>
        <begin position="20"/>
        <end position="754"/>
    </location>
</feature>
<organism evidence="13 14">
    <name type="scientific">Coccomyxa subellipsoidea</name>
    <dbReference type="NCBI Taxonomy" id="248742"/>
    <lineage>
        <taxon>Eukaryota</taxon>
        <taxon>Viridiplantae</taxon>
        <taxon>Chlorophyta</taxon>
        <taxon>core chlorophytes</taxon>
        <taxon>Trebouxiophyceae</taxon>
        <taxon>Trebouxiophyceae incertae sedis</taxon>
        <taxon>Coccomyxaceae</taxon>
        <taxon>Coccomyxa</taxon>
    </lineage>
</organism>
<evidence type="ECO:0000313" key="14">
    <source>
        <dbReference type="Proteomes" id="UP001491310"/>
    </source>
</evidence>
<evidence type="ECO:0000256" key="11">
    <source>
        <dbReference type="SAM" id="SignalP"/>
    </source>
</evidence>
<evidence type="ECO:0000256" key="9">
    <source>
        <dbReference type="SAM" id="MobiDB-lite"/>
    </source>
</evidence>
<feature type="transmembrane region" description="Helical" evidence="10">
    <location>
        <begin position="171"/>
        <end position="191"/>
    </location>
</feature>
<evidence type="ECO:0000256" key="10">
    <source>
        <dbReference type="SAM" id="Phobius"/>
    </source>
</evidence>
<dbReference type="InterPro" id="IPR044880">
    <property type="entry name" value="NCX_ion-bd_dom_sf"/>
</dbReference>
<gene>
    <name evidence="13" type="ORF">WJX75_008652</name>
</gene>
<dbReference type="InterPro" id="IPR051359">
    <property type="entry name" value="CaCA_antiporter"/>
</dbReference>
<feature type="transmembrane region" description="Helical" evidence="10">
    <location>
        <begin position="137"/>
        <end position="159"/>
    </location>
</feature>
<evidence type="ECO:0000256" key="6">
    <source>
        <dbReference type="ARBA" id="ARBA00023136"/>
    </source>
</evidence>
<feature type="transmembrane region" description="Helical" evidence="10">
    <location>
        <begin position="663"/>
        <end position="685"/>
    </location>
</feature>
<evidence type="ECO:0000256" key="5">
    <source>
        <dbReference type="ARBA" id="ARBA00023053"/>
    </source>
</evidence>
<keyword evidence="4 10" id="KW-1133">Transmembrane helix</keyword>